<dbReference type="EMBL" id="DYVE01000131">
    <property type="protein sequence ID" value="HJG28013.1"/>
    <property type="molecule type" value="Genomic_DNA"/>
</dbReference>
<dbReference type="AlphaFoldDB" id="A0A921ILM3"/>
<organism evidence="2 3">
    <name type="scientific">Subdoligranulum variabile</name>
    <dbReference type="NCBI Taxonomy" id="214851"/>
    <lineage>
        <taxon>Bacteria</taxon>
        <taxon>Bacillati</taxon>
        <taxon>Bacillota</taxon>
        <taxon>Clostridia</taxon>
        <taxon>Eubacteriales</taxon>
        <taxon>Oscillospiraceae</taxon>
        <taxon>Subdoligranulum</taxon>
    </lineage>
</organism>
<reference evidence="2" key="1">
    <citation type="journal article" date="2021" name="PeerJ">
        <title>Extensive microbial diversity within the chicken gut microbiome revealed by metagenomics and culture.</title>
        <authorList>
            <person name="Gilroy R."/>
            <person name="Ravi A."/>
            <person name="Getino M."/>
            <person name="Pursley I."/>
            <person name="Horton D.L."/>
            <person name="Alikhan N.F."/>
            <person name="Baker D."/>
            <person name="Gharbi K."/>
            <person name="Hall N."/>
            <person name="Watson M."/>
            <person name="Adriaenssens E.M."/>
            <person name="Foster-Nyarko E."/>
            <person name="Jarju S."/>
            <person name="Secka A."/>
            <person name="Antonio M."/>
            <person name="Oren A."/>
            <person name="Chaudhuri R.R."/>
            <person name="La Ragione R."/>
            <person name="Hildebrand F."/>
            <person name="Pallen M.J."/>
        </authorList>
    </citation>
    <scope>NUCLEOTIDE SEQUENCE</scope>
    <source>
        <strain evidence="2">ChiBcec21-2208</strain>
    </source>
</reference>
<evidence type="ECO:0000313" key="2">
    <source>
        <dbReference type="EMBL" id="HJG28013.1"/>
    </source>
</evidence>
<dbReference type="Pfam" id="PF17390">
    <property type="entry name" value="Bac_rhamnosid_C"/>
    <property type="match status" value="1"/>
</dbReference>
<evidence type="ECO:0000313" key="3">
    <source>
        <dbReference type="Proteomes" id="UP000782880"/>
    </source>
</evidence>
<proteinExistence type="predicted"/>
<reference evidence="2" key="2">
    <citation type="submission" date="2021-09" db="EMBL/GenBank/DDBJ databases">
        <authorList>
            <person name="Gilroy R."/>
        </authorList>
    </citation>
    <scope>NUCLEOTIDE SEQUENCE</scope>
    <source>
        <strain evidence="2">ChiBcec21-2208</strain>
    </source>
</reference>
<gene>
    <name evidence="2" type="ORF">K8V20_05115</name>
</gene>
<comment type="caution">
    <text evidence="2">The sequence shown here is derived from an EMBL/GenBank/DDBJ whole genome shotgun (WGS) entry which is preliminary data.</text>
</comment>
<dbReference type="InterPro" id="IPR035398">
    <property type="entry name" value="Bac_rhamnosid_C"/>
</dbReference>
<accession>A0A921ILM3</accession>
<feature type="domain" description="Alpha-L-rhamnosidase C-terminal" evidence="1">
    <location>
        <begin position="2"/>
        <end position="56"/>
    </location>
</feature>
<evidence type="ECO:0000259" key="1">
    <source>
        <dbReference type="Pfam" id="PF17390"/>
    </source>
</evidence>
<protein>
    <recommendedName>
        <fullName evidence="1">Alpha-L-rhamnosidase C-terminal domain-containing protein</fullName>
    </recommendedName>
</protein>
<sequence>MPGGRLRSINAKAVYDSPAGRIESGWRYEGDTVAYEFTIPTNTTAHIHLPDGRTRMLSAGTHRL</sequence>
<name>A0A921ILM3_9FIRM</name>
<dbReference type="Proteomes" id="UP000782880">
    <property type="component" value="Unassembled WGS sequence"/>
</dbReference>
<dbReference type="Gene3D" id="2.60.420.10">
    <property type="entry name" value="Maltose phosphorylase, domain 3"/>
    <property type="match status" value="1"/>
</dbReference>